<dbReference type="PANTHER" id="PTHR46580:SF2">
    <property type="entry name" value="MAM DOMAIN-CONTAINING PROTEIN"/>
    <property type="match status" value="1"/>
</dbReference>
<accession>A0ABS6S353</accession>
<dbReference type="RefSeq" id="WP_218253417.1">
    <property type="nucleotide sequence ID" value="NZ_JABXWD010000347.1"/>
</dbReference>
<dbReference type="CDD" id="cd12797">
    <property type="entry name" value="M23_peptidase"/>
    <property type="match status" value="1"/>
</dbReference>
<dbReference type="Pfam" id="PF13517">
    <property type="entry name" value="FG-GAP_3"/>
    <property type="match status" value="1"/>
</dbReference>
<keyword evidence="3" id="KW-1185">Reference proteome</keyword>
<protein>
    <submittedName>
        <fullName evidence="2">Peptidoglycan DD-metalloendopeptidase family protein</fullName>
    </submittedName>
</protein>
<sequence length="620" mass="68223">MQRLFYGFTVMIIALMCHLLVYAQEGANFGFGVYDISQRQPELTPQQREAIKAEIRQNVMRLRAQGKLPAYEPRAAVLFSLPLKASDTLKDYGFYGISAFVDHDPTYPNHLRDYNCGTRTYDVASGYNHRGTDFFPWPFGWKKMDNDEVAVVAAAAGTIVNKSDGNYDRNCAAGDADWNAVYVRHSDGSTAWYGHFKKGSTTTKAVGNTVAEGEYLGIVGSSGSSTGPHLHFEVHDAADKVIDPFYGSCNNMNSASWWKSQRPYYDSAVLKLMTSNAVYEATECSVTETTNEKTNFQPGDTVYFYIFYRDLLEGMQSTYTVYRPDGTVFKSWEYTYDKTQHYAVSYWYWYYALPGDAPTGKWRFQVGANGQTYEYAFNVGSVSGINLTVKKTGTGSGTVTSSPSGIDCGLTCSGSFSAGASVTLTAAVATGSTLKAWTGCDSTPVANQCVVAMTADRDISVEFTSSTVTKVKNDFDGDGHSDVLWRNKNTGDIYIWLMTGTKITDGGLVVKGIPLEWEIKATEDFDGDGKTDILWHNATPGDVAMWFMDGSKITGSGYVARGIPPNWQIQATADYNGDGKTDLLWQNINTGDVYVHLMDGLQISGGDFVTHGLPGEWQTK</sequence>
<dbReference type="Proteomes" id="UP001196980">
    <property type="component" value="Unassembled WGS sequence"/>
</dbReference>
<dbReference type="PANTHER" id="PTHR46580">
    <property type="entry name" value="SENSOR KINASE-RELATED"/>
    <property type="match status" value="1"/>
</dbReference>
<proteinExistence type="predicted"/>
<dbReference type="Pfam" id="PF01551">
    <property type="entry name" value="Peptidase_M23"/>
    <property type="match status" value="1"/>
</dbReference>
<feature type="domain" description="M23ase beta-sheet core" evidence="1">
    <location>
        <begin position="149"/>
        <end position="242"/>
    </location>
</feature>
<reference evidence="2 3" key="1">
    <citation type="journal article" date="2020" name="J Geophys Res Biogeosci">
        <title>Magnetotaxis as an Adaptation to Enable Bacterial Shuttling of Microbial Sulfur and Sulfur Cycling Across Aquatic Oxic#Anoxic Interfaces.</title>
        <authorList>
            <person name="Li J."/>
            <person name="Liu P."/>
            <person name="Wang J."/>
            <person name="Roberts A.P."/>
            <person name="Pan Y."/>
        </authorList>
    </citation>
    <scope>NUCLEOTIDE SEQUENCE [LARGE SCALE GENOMIC DNA]</scope>
    <source>
        <strain evidence="2 3">MYR-1_YQ</strain>
    </source>
</reference>
<name>A0ABS6S353_9BACT</name>
<dbReference type="InterPro" id="IPR013517">
    <property type="entry name" value="FG-GAP"/>
</dbReference>
<comment type="caution">
    <text evidence="2">The sequence shown here is derived from an EMBL/GenBank/DDBJ whole genome shotgun (WGS) entry which is preliminary data.</text>
</comment>
<gene>
    <name evidence="2" type="ORF">HWQ67_14550</name>
</gene>
<dbReference type="InterPro" id="IPR016047">
    <property type="entry name" value="M23ase_b-sheet_dom"/>
</dbReference>
<dbReference type="EMBL" id="JABXWD010000347">
    <property type="protein sequence ID" value="MBV6342804.1"/>
    <property type="molecule type" value="Genomic_DNA"/>
</dbReference>
<evidence type="ECO:0000313" key="3">
    <source>
        <dbReference type="Proteomes" id="UP001196980"/>
    </source>
</evidence>
<evidence type="ECO:0000313" key="2">
    <source>
        <dbReference type="EMBL" id="MBV6342804.1"/>
    </source>
</evidence>
<evidence type="ECO:0000259" key="1">
    <source>
        <dbReference type="Pfam" id="PF01551"/>
    </source>
</evidence>
<organism evidence="2 3">
    <name type="scientific">Candidatus Magnetobacterium casense</name>
    <dbReference type="NCBI Taxonomy" id="1455061"/>
    <lineage>
        <taxon>Bacteria</taxon>
        <taxon>Pseudomonadati</taxon>
        <taxon>Nitrospirota</taxon>
        <taxon>Thermodesulfovibrionia</taxon>
        <taxon>Thermodesulfovibrionales</taxon>
        <taxon>Candidatus Magnetobacteriaceae</taxon>
        <taxon>Candidatus Magnetobacterium</taxon>
    </lineage>
</organism>